<keyword evidence="2" id="KW-1185">Reference proteome</keyword>
<reference evidence="1 2" key="1">
    <citation type="submission" date="2019-10" db="EMBL/GenBank/DDBJ databases">
        <title>Rudanella paleaurantiibacter sp. nov., isolated from sludge.</title>
        <authorList>
            <person name="Xu S.Q."/>
        </authorList>
    </citation>
    <scope>NUCLEOTIDE SEQUENCE [LARGE SCALE GENOMIC DNA]</scope>
    <source>
        <strain evidence="1 2">HX-22-17</strain>
    </source>
</reference>
<protein>
    <recommendedName>
        <fullName evidence="3">C1q domain-containing protein</fullName>
    </recommendedName>
</protein>
<evidence type="ECO:0000313" key="1">
    <source>
        <dbReference type="EMBL" id="KAB7726500.1"/>
    </source>
</evidence>
<proteinExistence type="predicted"/>
<evidence type="ECO:0000313" key="2">
    <source>
        <dbReference type="Proteomes" id="UP000488299"/>
    </source>
</evidence>
<comment type="caution">
    <text evidence="1">The sequence shown here is derived from an EMBL/GenBank/DDBJ whole genome shotgun (WGS) entry which is preliminary data.</text>
</comment>
<organism evidence="1 2">
    <name type="scientific">Rudanella paleaurantiibacter</name>
    <dbReference type="NCBI Taxonomy" id="2614655"/>
    <lineage>
        <taxon>Bacteria</taxon>
        <taxon>Pseudomonadati</taxon>
        <taxon>Bacteroidota</taxon>
        <taxon>Cytophagia</taxon>
        <taxon>Cytophagales</taxon>
        <taxon>Cytophagaceae</taxon>
        <taxon>Rudanella</taxon>
    </lineage>
</organism>
<dbReference type="EMBL" id="WELI01000015">
    <property type="protein sequence ID" value="KAB7726500.1"/>
    <property type="molecule type" value="Genomic_DNA"/>
</dbReference>
<name>A0A7J5TTD4_9BACT</name>
<sequence>MKINQLFYVFLLLAGLLLLPEASRAQVKIGNNYTTIGSNSNLEVEATNGKKVIVNKADGSMVIETTPTSTSASDKLLAVDGAGKVVTVDRTTVISSVSATGTLPVAPYIRLEGTFPYQTNIGYNGSLSSTGTIKGLSTTFSNLINYNSSTGDITITSPGVYFITFSILPSNLSTAATQNDVCAFLVKNGALVEVSCSRSQDYVGTTAVLTGLYKFGANDILSLRLSTSSNLGITSNYLPKVSIYKMSD</sequence>
<evidence type="ECO:0008006" key="3">
    <source>
        <dbReference type="Google" id="ProtNLM"/>
    </source>
</evidence>
<dbReference type="Gene3D" id="2.60.120.40">
    <property type="match status" value="1"/>
</dbReference>
<dbReference type="RefSeq" id="WP_152126814.1">
    <property type="nucleotide sequence ID" value="NZ_WELI01000015.1"/>
</dbReference>
<dbReference type="InterPro" id="IPR008983">
    <property type="entry name" value="Tumour_necrosis_fac-like_dom"/>
</dbReference>
<dbReference type="AlphaFoldDB" id="A0A7J5TTD4"/>
<dbReference type="Proteomes" id="UP000488299">
    <property type="component" value="Unassembled WGS sequence"/>
</dbReference>
<dbReference type="SUPFAM" id="SSF49842">
    <property type="entry name" value="TNF-like"/>
    <property type="match status" value="1"/>
</dbReference>
<accession>A0A7J5TTD4</accession>
<gene>
    <name evidence="1" type="ORF">F5984_24605</name>
</gene>